<dbReference type="GO" id="GO:0008270">
    <property type="term" value="F:zinc ion binding"/>
    <property type="evidence" value="ECO:0007669"/>
    <property type="project" value="UniProtKB-KW"/>
</dbReference>
<dbReference type="GO" id="GO:0030674">
    <property type="term" value="F:protein-macromolecule adaptor activity"/>
    <property type="evidence" value="ECO:0007669"/>
    <property type="project" value="TreeGrafter"/>
</dbReference>
<evidence type="ECO:0000259" key="11">
    <source>
        <dbReference type="Pfam" id="PF26148"/>
    </source>
</evidence>
<dbReference type="GO" id="GO:0008333">
    <property type="term" value="P:endosome to lysosome transport"/>
    <property type="evidence" value="ECO:0007669"/>
    <property type="project" value="TreeGrafter"/>
</dbReference>
<reference evidence="12" key="1">
    <citation type="submission" date="2021-03" db="EMBL/GenBank/DDBJ databases">
        <authorList>
            <person name="Bekaert M."/>
        </authorList>
    </citation>
    <scope>NUCLEOTIDE SEQUENCE</scope>
</reference>
<evidence type="ECO:0000256" key="7">
    <source>
        <dbReference type="ARBA" id="ARBA00023136"/>
    </source>
</evidence>
<evidence type="ECO:0000313" key="13">
    <source>
        <dbReference type="Proteomes" id="UP000683360"/>
    </source>
</evidence>
<keyword evidence="5" id="KW-0863">Zinc-finger</keyword>
<comment type="similarity">
    <text evidence="2">Belongs to the VPS18 family.</text>
</comment>
<name>A0A8S3Q210_MYTED</name>
<keyword evidence="4" id="KW-0479">Metal-binding</keyword>
<organism evidence="12 13">
    <name type="scientific">Mytilus edulis</name>
    <name type="common">Blue mussel</name>
    <dbReference type="NCBI Taxonomy" id="6550"/>
    <lineage>
        <taxon>Eukaryota</taxon>
        <taxon>Metazoa</taxon>
        <taxon>Spiralia</taxon>
        <taxon>Lophotrochozoa</taxon>
        <taxon>Mollusca</taxon>
        <taxon>Bivalvia</taxon>
        <taxon>Autobranchia</taxon>
        <taxon>Pteriomorphia</taxon>
        <taxon>Mytilida</taxon>
        <taxon>Mytiloidea</taxon>
        <taxon>Mytilidae</taxon>
        <taxon>Mytilinae</taxon>
        <taxon>Mytilus</taxon>
    </lineage>
</organism>
<gene>
    <name evidence="12" type="ORF">MEDL_5339</name>
</gene>
<dbReference type="PROSITE" id="PS50236">
    <property type="entry name" value="CHCR"/>
    <property type="match status" value="1"/>
</dbReference>
<comment type="caution">
    <text evidence="12">The sequence shown here is derived from an EMBL/GenBank/DDBJ whole genome shotgun (WGS) entry which is preliminary data.</text>
</comment>
<keyword evidence="13" id="KW-1185">Reference proteome</keyword>
<dbReference type="InterPro" id="IPR016024">
    <property type="entry name" value="ARM-type_fold"/>
</dbReference>
<evidence type="ECO:0000256" key="6">
    <source>
        <dbReference type="ARBA" id="ARBA00022833"/>
    </source>
</evidence>
<dbReference type="GO" id="GO:0006904">
    <property type="term" value="P:vesicle docking involved in exocytosis"/>
    <property type="evidence" value="ECO:0007669"/>
    <property type="project" value="TreeGrafter"/>
</dbReference>
<keyword evidence="6" id="KW-0862">Zinc</keyword>
<evidence type="ECO:0000256" key="5">
    <source>
        <dbReference type="ARBA" id="ARBA00022771"/>
    </source>
</evidence>
<proteinExistence type="inferred from homology"/>
<dbReference type="OrthoDB" id="1845386at2759"/>
<dbReference type="InterPro" id="IPR000547">
    <property type="entry name" value="Clathrin_H-chain/VPS_repeat"/>
</dbReference>
<sequence length="1013" mass="117663">MASILDQYEEESARAASVRVAPVQEPIGPGFIDARLESDIPIFSKKKVNFKPPNPITHLVVCNNFLVMAMNSNILLRLDLEHPEQPDEVEIPRAVEDKVHQIFLDPTGRHFIISMESTENYYLSRNSKRPKPIGKIKGHHIDSVGWNWQNANESTTGAILLGTSKGLIFETELTDNENSRFFQGSLDQYLKQLFNLGNANAVPVTGLEFDRMPCESMTEYKYFILATTPGRLYQFLGSVSKSAEPPMFQQFFADYEKQKAPFLELPGNMGYSELKLYFPKFRGSARTFAWMTGPGVYFGNLDFTGEAGPKSVTTQTKLIPYPKDSDGEKTHPISMVLTEFHVLLLYQDRIKVVCVLNDQLIYDDVYADRLGKLMGLYKDPLKMSIWTYTSQNVFKYKVTREARDVWQMYLDTEEFENAREYCSDNPAQVDRVLTKQAEHLFSKKRYEESAVLYAQTRNSFEEVALKFIRLDRKDALRSFIMKKLSSLGPQDKTQMTMLVTWLIEIFLNQLGELKENMEEQPEKYEKIQEEFRRFLKEPKNKELPKCQRNKILLDQKCLRTQMCVRADIKHIILFQECVSNNRGVVYDLIASHGNVEDMVFFAVLMQDFEKVISHYLQQDDYNGALLILRKQSDVELYYKFSPLLMQYIPKETVTAWIAKSAELEPMKLIPALVQYDHDKYREQGNEAITYLEFCVEKLTNKEMAIHNYLLSLYAILRPDRLMQYLDIQGTDPDEICYDLKYALRLCMEHDRKKACVHIYSLMGLYEEAVDLALDVDVELAKTQAEKPEDTDDELKKKLWLRIARHVVEKEKDVKRAMEFLHECDLLKIEDILPFFPDFVTIDHFKDAIITSLQEYNSHIETLKEEMDEATGSAEEIRKEIQSFRNKYSTVKANDKCAACNYPLMTRGFYLFPCQHKFHSDCLIEEVIPNLTTTKKNRVVDLQRKLAEHESSKLQQQQSNDLSSLNIPKHLDIKAELDDLVASECLYCGDFMIRCVDKPFIDEEEEDQSHSSWN</sequence>
<evidence type="ECO:0000256" key="1">
    <source>
        <dbReference type="ARBA" id="ARBA00004492"/>
    </source>
</evidence>
<dbReference type="AlphaFoldDB" id="A0A8S3Q210"/>
<dbReference type="PANTHER" id="PTHR23323">
    <property type="entry name" value="VACUOLAR PROTEIN SORTING-ASSOCIATED PROTEIN"/>
    <property type="match status" value="1"/>
</dbReference>
<protein>
    <recommendedName>
        <fullName evidence="3">Vacuolar protein sorting-associated protein 18 homolog</fullName>
    </recommendedName>
</protein>
<accession>A0A8S3Q210</accession>
<feature type="coiled-coil region" evidence="9">
    <location>
        <begin position="852"/>
        <end position="893"/>
    </location>
</feature>
<dbReference type="Pfam" id="PF26148">
    <property type="entry name" value="VPS18_RING_C"/>
    <property type="match status" value="1"/>
</dbReference>
<evidence type="ECO:0000256" key="2">
    <source>
        <dbReference type="ARBA" id="ARBA00010454"/>
    </source>
</evidence>
<dbReference type="GO" id="GO:0007032">
    <property type="term" value="P:endosome organization"/>
    <property type="evidence" value="ECO:0007669"/>
    <property type="project" value="TreeGrafter"/>
</dbReference>
<dbReference type="CDD" id="cd16462">
    <property type="entry name" value="RING-H2_Pep3p-like"/>
    <property type="match status" value="1"/>
</dbReference>
<evidence type="ECO:0000313" key="12">
    <source>
        <dbReference type="EMBL" id="CAG2189978.1"/>
    </source>
</evidence>
<evidence type="ECO:0000256" key="4">
    <source>
        <dbReference type="ARBA" id="ARBA00022723"/>
    </source>
</evidence>
<feature type="repeat" description="CHCR" evidence="8">
    <location>
        <begin position="660"/>
        <end position="815"/>
    </location>
</feature>
<dbReference type="GO" id="GO:0007040">
    <property type="term" value="P:lysosome organization"/>
    <property type="evidence" value="ECO:0007669"/>
    <property type="project" value="TreeGrafter"/>
</dbReference>
<dbReference type="SUPFAM" id="SSF57850">
    <property type="entry name" value="RING/U-box"/>
    <property type="match status" value="1"/>
</dbReference>
<dbReference type="EMBL" id="CAJPWZ010000309">
    <property type="protein sequence ID" value="CAG2189978.1"/>
    <property type="molecule type" value="Genomic_DNA"/>
</dbReference>
<dbReference type="SUPFAM" id="SSF48371">
    <property type="entry name" value="ARM repeat"/>
    <property type="match status" value="1"/>
</dbReference>
<dbReference type="PANTHER" id="PTHR23323:SF26">
    <property type="entry name" value="VACUOLAR PROTEIN SORTING-ASSOCIATED PROTEIN 18 HOMOLOG"/>
    <property type="match status" value="1"/>
</dbReference>
<dbReference type="Proteomes" id="UP000683360">
    <property type="component" value="Unassembled WGS sequence"/>
</dbReference>
<evidence type="ECO:0000256" key="8">
    <source>
        <dbReference type="PROSITE-ProRule" id="PRU01006"/>
    </source>
</evidence>
<evidence type="ECO:0000259" key="10">
    <source>
        <dbReference type="Pfam" id="PF05131"/>
    </source>
</evidence>
<dbReference type="GO" id="GO:0006886">
    <property type="term" value="P:intracellular protein transport"/>
    <property type="evidence" value="ECO:0007669"/>
    <property type="project" value="UniProtKB-UniRule"/>
</dbReference>
<keyword evidence="9" id="KW-0175">Coiled coil</keyword>
<keyword evidence="7" id="KW-0472">Membrane</keyword>
<comment type="subcellular location">
    <subcellularLocation>
        <location evidence="1">Late endosome membrane</location>
        <topology evidence="1">Peripheral membrane protein</topology>
        <orientation evidence="1">Cytoplasmic side</orientation>
    </subcellularLocation>
</comment>
<evidence type="ECO:0000256" key="3">
    <source>
        <dbReference type="ARBA" id="ARBA00017338"/>
    </source>
</evidence>
<feature type="domain" description="Pep3/Vps18 RING C-terminal" evidence="11">
    <location>
        <begin position="891"/>
        <end position="993"/>
    </location>
</feature>
<dbReference type="InterPro" id="IPR058919">
    <property type="entry name" value="Pep3/Vps18_RING_C"/>
</dbReference>
<dbReference type="Pfam" id="PF05131">
    <property type="entry name" value="Pep3_Vps18"/>
    <property type="match status" value="1"/>
</dbReference>
<feature type="domain" description="Pep3/Vps18 beta-propeller" evidence="10">
    <location>
        <begin position="41"/>
        <end position="398"/>
    </location>
</feature>
<dbReference type="GO" id="GO:0048284">
    <property type="term" value="P:organelle fusion"/>
    <property type="evidence" value="ECO:0007669"/>
    <property type="project" value="TreeGrafter"/>
</dbReference>
<dbReference type="InterPro" id="IPR007810">
    <property type="entry name" value="Pep3/Vps18_beta-prop"/>
</dbReference>
<dbReference type="GO" id="GO:0031902">
    <property type="term" value="C:late endosome membrane"/>
    <property type="evidence" value="ECO:0007669"/>
    <property type="project" value="UniProtKB-SubCell"/>
</dbReference>
<evidence type="ECO:0000256" key="9">
    <source>
        <dbReference type="SAM" id="Coils"/>
    </source>
</evidence>
<dbReference type="GO" id="GO:0030897">
    <property type="term" value="C:HOPS complex"/>
    <property type="evidence" value="ECO:0007669"/>
    <property type="project" value="TreeGrafter"/>
</dbReference>